<organism evidence="2 3">
    <name type="scientific">Paenibacillus whitsoniae</name>
    <dbReference type="NCBI Taxonomy" id="2496558"/>
    <lineage>
        <taxon>Bacteria</taxon>
        <taxon>Bacillati</taxon>
        <taxon>Bacillota</taxon>
        <taxon>Bacilli</taxon>
        <taxon>Bacillales</taxon>
        <taxon>Paenibacillaceae</taxon>
        <taxon>Paenibacillus</taxon>
    </lineage>
</organism>
<dbReference type="InterPro" id="IPR016040">
    <property type="entry name" value="NAD(P)-bd_dom"/>
</dbReference>
<proteinExistence type="predicted"/>
<accession>A0A430JAK5</accession>
<dbReference type="NCBIfam" id="TIGR02622">
    <property type="entry name" value="CDP_4_6_dhtase"/>
    <property type="match status" value="1"/>
</dbReference>
<dbReference type="InterPro" id="IPR036291">
    <property type="entry name" value="NAD(P)-bd_dom_sf"/>
</dbReference>
<dbReference type="CDD" id="cd05252">
    <property type="entry name" value="CDP_GD_SDR_e"/>
    <property type="match status" value="1"/>
</dbReference>
<dbReference type="Gene3D" id="3.90.25.10">
    <property type="entry name" value="UDP-galactose 4-epimerase, domain 1"/>
    <property type="match status" value="1"/>
</dbReference>
<reference evidence="2 3" key="1">
    <citation type="submission" date="2018-12" db="EMBL/GenBank/DDBJ databases">
        <title>Bacillus ochoae sp. nov., Paenibacillus whitsoniae sp. nov., Paenibacillus spiritus sp. nov. Isolated from the Mars Exploration Rover during spacecraft assembly.</title>
        <authorList>
            <person name="Seuylemezian A."/>
            <person name="Vaishampayan P."/>
        </authorList>
    </citation>
    <scope>NUCLEOTIDE SEQUENCE [LARGE SCALE GENOMIC DNA]</scope>
    <source>
        <strain evidence="2 3">MER 54</strain>
    </source>
</reference>
<comment type="caution">
    <text evidence="2">The sequence shown here is derived from an EMBL/GenBank/DDBJ whole genome shotgun (WGS) entry which is preliminary data.</text>
</comment>
<dbReference type="EC" id="4.2.1.45" evidence="2"/>
<dbReference type="PANTHER" id="PTHR43000">
    <property type="entry name" value="DTDP-D-GLUCOSE 4,6-DEHYDRATASE-RELATED"/>
    <property type="match status" value="1"/>
</dbReference>
<dbReference type="GO" id="GO:0047733">
    <property type="term" value="F:CDP-glucose 4,6-dehydratase activity"/>
    <property type="evidence" value="ECO:0007669"/>
    <property type="project" value="UniProtKB-EC"/>
</dbReference>
<name>A0A430JAK5_9BACL</name>
<protein>
    <submittedName>
        <fullName evidence="2">CDP-glucose 4,6-dehydratase</fullName>
        <ecNumber evidence="2">4.2.1.45</ecNumber>
    </submittedName>
</protein>
<keyword evidence="3" id="KW-1185">Reference proteome</keyword>
<evidence type="ECO:0000313" key="2">
    <source>
        <dbReference type="EMBL" id="RTE07972.1"/>
    </source>
</evidence>
<dbReference type="SUPFAM" id="SSF51735">
    <property type="entry name" value="NAD(P)-binding Rossmann-fold domains"/>
    <property type="match status" value="1"/>
</dbReference>
<dbReference type="OrthoDB" id="9779041at2"/>
<dbReference type="AlphaFoldDB" id="A0A430JAK5"/>
<keyword evidence="2" id="KW-0456">Lyase</keyword>
<dbReference type="Pfam" id="PF16363">
    <property type="entry name" value="GDP_Man_Dehyd"/>
    <property type="match status" value="1"/>
</dbReference>
<dbReference type="EMBL" id="RXHU01000062">
    <property type="protein sequence ID" value="RTE07972.1"/>
    <property type="molecule type" value="Genomic_DNA"/>
</dbReference>
<gene>
    <name evidence="2" type="primary">rfbG</name>
    <name evidence="2" type="ORF">EJQ19_19875</name>
</gene>
<dbReference type="Gene3D" id="3.40.50.720">
    <property type="entry name" value="NAD(P)-binding Rossmann-like Domain"/>
    <property type="match status" value="1"/>
</dbReference>
<sequence>MRQQFWQGKRVLITGNTGFKGSWLSLWLTHLGAEVFGFALEPKNPSLFKLLRLDQSMAYTFGDVRDTDRVVKAVSELKPEIIFHLAAQSLVRPSYTDPVTTFSTNIMGTVSIMEAARLQDHVRVLINVTSDKCYENKEWIWPYRETDPMGGHDPYSSSKGCSELVTSAYHKSFFDKGNRDIAIASARAGNVIGGGDWAADRLIPDILNALSENRNIVLRNPNAIRPWQHVLEALGGYLLLAEKVWENKDLSGAWNFGPSPSAETAVVNVASKLVQFWGQSRSKVIYDTLENPHEAMTLKLDSTKAHFLLNWKPRLTLDESLKWIVDWHRQYLQQENMHHVTLEQIVKYEKCSSSELRSRS</sequence>
<dbReference type="InterPro" id="IPR013445">
    <property type="entry name" value="CDP_4_6_deHydtase"/>
</dbReference>
<evidence type="ECO:0000259" key="1">
    <source>
        <dbReference type="Pfam" id="PF16363"/>
    </source>
</evidence>
<evidence type="ECO:0000313" key="3">
    <source>
        <dbReference type="Proteomes" id="UP000276128"/>
    </source>
</evidence>
<feature type="domain" description="NAD(P)-binding" evidence="1">
    <location>
        <begin position="12"/>
        <end position="322"/>
    </location>
</feature>
<dbReference type="Proteomes" id="UP000276128">
    <property type="component" value="Unassembled WGS sequence"/>
</dbReference>